<dbReference type="AlphaFoldDB" id="K9UJV8"/>
<feature type="transmembrane region" description="Helical" evidence="1">
    <location>
        <begin position="241"/>
        <end position="264"/>
    </location>
</feature>
<evidence type="ECO:0000256" key="1">
    <source>
        <dbReference type="SAM" id="Phobius"/>
    </source>
</evidence>
<feature type="transmembrane region" description="Helical" evidence="1">
    <location>
        <begin position="391"/>
        <end position="409"/>
    </location>
</feature>
<evidence type="ECO:0000313" key="2">
    <source>
        <dbReference type="EMBL" id="AFY95367.1"/>
    </source>
</evidence>
<dbReference type="KEGG" id="cmp:Cha6605_4435"/>
<evidence type="ECO:0000313" key="3">
    <source>
        <dbReference type="Proteomes" id="UP000010366"/>
    </source>
</evidence>
<proteinExistence type="predicted"/>
<accession>K9UJV8</accession>
<evidence type="ECO:0008006" key="4">
    <source>
        <dbReference type="Google" id="ProtNLM"/>
    </source>
</evidence>
<dbReference type="OrthoDB" id="568737at2"/>
<dbReference type="HOGENOM" id="CLU_513753_0_0_3"/>
<gene>
    <name evidence="2" type="ORF">Cha6605_4435</name>
</gene>
<reference evidence="2 3" key="1">
    <citation type="submission" date="2012-05" db="EMBL/GenBank/DDBJ databases">
        <title>Finished chromosome of genome of Chamaesiphon sp. PCC 6605.</title>
        <authorList>
            <consortium name="US DOE Joint Genome Institute"/>
            <person name="Gugger M."/>
            <person name="Coursin T."/>
            <person name="Rippka R."/>
            <person name="Tandeau De Marsac N."/>
            <person name="Huntemann M."/>
            <person name="Wei C.-L."/>
            <person name="Han J."/>
            <person name="Detter J.C."/>
            <person name="Han C."/>
            <person name="Tapia R."/>
            <person name="Chen A."/>
            <person name="Kyrpides N."/>
            <person name="Mavromatis K."/>
            <person name="Markowitz V."/>
            <person name="Szeto E."/>
            <person name="Ivanova N."/>
            <person name="Pagani I."/>
            <person name="Pati A."/>
            <person name="Goodwin L."/>
            <person name="Nordberg H.P."/>
            <person name="Cantor M.N."/>
            <person name="Hua S.X."/>
            <person name="Woyke T."/>
            <person name="Kerfeld C.A."/>
        </authorList>
    </citation>
    <scope>NUCLEOTIDE SEQUENCE [LARGE SCALE GENOMIC DNA]</scope>
    <source>
        <strain evidence="3">ATCC 27169 / PCC 6605</strain>
    </source>
</reference>
<organism evidence="2 3">
    <name type="scientific">Chamaesiphon minutus (strain ATCC 27169 / PCC 6605)</name>
    <dbReference type="NCBI Taxonomy" id="1173020"/>
    <lineage>
        <taxon>Bacteria</taxon>
        <taxon>Bacillati</taxon>
        <taxon>Cyanobacteriota</taxon>
        <taxon>Cyanophyceae</taxon>
        <taxon>Gomontiellales</taxon>
        <taxon>Chamaesiphonaceae</taxon>
        <taxon>Chamaesiphon</taxon>
    </lineage>
</organism>
<feature type="transmembrane region" description="Helical" evidence="1">
    <location>
        <begin position="276"/>
        <end position="308"/>
    </location>
</feature>
<dbReference type="InterPro" id="IPR029468">
    <property type="entry name" value="O-ag_pol_Wzy"/>
</dbReference>
<dbReference type="RefSeq" id="WP_015161471.1">
    <property type="nucleotide sequence ID" value="NC_019697.1"/>
</dbReference>
<sequence length="546" mass="60047">MVQKDNKSWLVMLTQSYILIGLLIFGLIYAASPSGFMLSVDTSFQLMCQLFLGLVIWSFVSWYLTTKRLFDPYVLFLLSSIIFNGGQIILEVFHLNELGFLGNTFSVADALQIVYIVTLSIATMHFGALLCVVLDRQKSQSSKFLEFLNRGAATDPYTRLGLDPSNQPSGLLSSSLTGIRSSSLPPKIAAPFRSSIVPARTALMVGQILLYLSIIPVMVVAIGAIQVARSGGYASLYEQQAVTGAAASVQIIADFMFPGVFLTIAAAQRKPHLRVFAVLCILLYTCAKLTIGTRGAAVMPLLAMLWLWDGVVRPIPRALLAGVSALMLLVVFPLVGATRNEVAGVDVFSIDFITKTLTGVDNPLVASISEMGFSATTIGWTIDLVPKVRPFAAGMTYLVGMLVLIPNVFSAGRHPALTMSGYDIPDFWLVGELDREFAQRGGSFGFSFISEAYLNFGWFGIIVLGLLGFGFAKLVQWALRERDPIKMAIIAIFVSFFLFYPRGSSEMVFRPFVWYSLFPYLWMRWLSKLNAIRIKGLLNALRKGDK</sequence>
<feature type="transmembrane region" description="Helical" evidence="1">
    <location>
        <begin position="44"/>
        <end position="64"/>
    </location>
</feature>
<feature type="transmembrane region" description="Helical" evidence="1">
    <location>
        <begin position="9"/>
        <end position="32"/>
    </location>
</feature>
<feature type="transmembrane region" description="Helical" evidence="1">
    <location>
        <begin position="507"/>
        <end position="526"/>
    </location>
</feature>
<feature type="transmembrane region" description="Helical" evidence="1">
    <location>
        <begin position="314"/>
        <end position="335"/>
    </location>
</feature>
<dbReference type="eggNOG" id="ENOG502ZAYP">
    <property type="taxonomic scope" value="Bacteria"/>
</dbReference>
<name>K9UJV8_CHAP6</name>
<keyword evidence="1" id="KW-1133">Transmembrane helix</keyword>
<feature type="transmembrane region" description="Helical" evidence="1">
    <location>
        <begin position="452"/>
        <end position="472"/>
    </location>
</feature>
<feature type="transmembrane region" description="Helical" evidence="1">
    <location>
        <begin position="484"/>
        <end position="501"/>
    </location>
</feature>
<dbReference type="STRING" id="1173020.Cha6605_4435"/>
<dbReference type="Proteomes" id="UP000010366">
    <property type="component" value="Chromosome"/>
</dbReference>
<keyword evidence="1" id="KW-0472">Membrane</keyword>
<feature type="transmembrane region" description="Helical" evidence="1">
    <location>
        <begin position="208"/>
        <end position="229"/>
    </location>
</feature>
<feature type="transmembrane region" description="Helical" evidence="1">
    <location>
        <begin position="73"/>
        <end position="93"/>
    </location>
</feature>
<dbReference type="EMBL" id="CP003600">
    <property type="protein sequence ID" value="AFY95367.1"/>
    <property type="molecule type" value="Genomic_DNA"/>
</dbReference>
<keyword evidence="1" id="KW-0812">Transmembrane</keyword>
<keyword evidence="3" id="KW-1185">Reference proteome</keyword>
<protein>
    <recommendedName>
        <fullName evidence="4">O-antigen polysaccharide polymerase Wzy</fullName>
    </recommendedName>
</protein>
<feature type="transmembrane region" description="Helical" evidence="1">
    <location>
        <begin position="113"/>
        <end position="134"/>
    </location>
</feature>
<dbReference type="Pfam" id="PF14296">
    <property type="entry name" value="O-ag_pol_Wzy"/>
    <property type="match status" value="1"/>
</dbReference>